<keyword evidence="9" id="KW-1185">Reference proteome</keyword>
<keyword evidence="1 6" id="KW-0028">Amino-acid biosynthesis</keyword>
<dbReference type="PANTHER" id="PTHR22789:SF0">
    <property type="entry name" value="3-OXO-TETRONATE 4-PHOSPHATE DECARBOXYLASE-RELATED"/>
    <property type="match status" value="1"/>
</dbReference>
<dbReference type="InterPro" id="IPR001303">
    <property type="entry name" value="Aldolase_II/adducin_N"/>
</dbReference>
<keyword evidence="2 6" id="KW-0479">Metal-binding</keyword>
<dbReference type="EMBL" id="JAESVA010000001">
    <property type="protein sequence ID" value="MCB8879146.1"/>
    <property type="molecule type" value="Genomic_DNA"/>
</dbReference>
<name>A0A963YYE9_9PROT</name>
<dbReference type="Pfam" id="PF00596">
    <property type="entry name" value="Aldolase_II"/>
    <property type="match status" value="1"/>
</dbReference>
<dbReference type="GO" id="GO:0005829">
    <property type="term" value="C:cytosol"/>
    <property type="evidence" value="ECO:0007669"/>
    <property type="project" value="TreeGrafter"/>
</dbReference>
<dbReference type="SMART" id="SM01007">
    <property type="entry name" value="Aldolase_II"/>
    <property type="match status" value="1"/>
</dbReference>
<dbReference type="NCBIfam" id="NF006672">
    <property type="entry name" value="PRK09220.1"/>
    <property type="match status" value="1"/>
</dbReference>
<evidence type="ECO:0000256" key="3">
    <source>
        <dbReference type="ARBA" id="ARBA00022833"/>
    </source>
</evidence>
<organism evidence="8 9">
    <name type="scientific">Acidisoma cellulosilyticum</name>
    <dbReference type="NCBI Taxonomy" id="2802395"/>
    <lineage>
        <taxon>Bacteria</taxon>
        <taxon>Pseudomonadati</taxon>
        <taxon>Pseudomonadota</taxon>
        <taxon>Alphaproteobacteria</taxon>
        <taxon>Acetobacterales</taxon>
        <taxon>Acidocellaceae</taxon>
        <taxon>Acidisoma</taxon>
    </lineage>
</organism>
<protein>
    <recommendedName>
        <fullName evidence="6">Methylthioribulose-1-phosphate dehydratase</fullName>
        <shortName evidence="6">MTRu-1-P dehydratase</shortName>
        <ecNumber evidence="6">4.2.1.109</ecNumber>
    </recommendedName>
</protein>
<evidence type="ECO:0000259" key="7">
    <source>
        <dbReference type="SMART" id="SM01007"/>
    </source>
</evidence>
<comment type="pathway">
    <text evidence="6">Amino-acid biosynthesis; L-methionine biosynthesis via salvage pathway; L-methionine from S-methyl-5-thio-alpha-D-ribose 1-phosphate: step 2/6.</text>
</comment>
<keyword evidence="3 6" id="KW-0862">Zinc</keyword>
<keyword evidence="4 6" id="KW-0486">Methionine biosynthesis</keyword>
<dbReference type="GO" id="GO:0046570">
    <property type="term" value="F:methylthioribulose 1-phosphate dehydratase activity"/>
    <property type="evidence" value="ECO:0007669"/>
    <property type="project" value="UniProtKB-UniRule"/>
</dbReference>
<dbReference type="GO" id="GO:0019323">
    <property type="term" value="P:pentose catabolic process"/>
    <property type="evidence" value="ECO:0007669"/>
    <property type="project" value="TreeGrafter"/>
</dbReference>
<evidence type="ECO:0000256" key="6">
    <source>
        <dbReference type="HAMAP-Rule" id="MF_01677"/>
    </source>
</evidence>
<dbReference type="GO" id="GO:0019509">
    <property type="term" value="P:L-methionine salvage from methylthioadenosine"/>
    <property type="evidence" value="ECO:0007669"/>
    <property type="project" value="UniProtKB-UniRule"/>
</dbReference>
<dbReference type="InterPro" id="IPR050197">
    <property type="entry name" value="Aldolase_class_II_sugar_metab"/>
</dbReference>
<dbReference type="SUPFAM" id="SSF53639">
    <property type="entry name" value="AraD/HMP-PK domain-like"/>
    <property type="match status" value="1"/>
</dbReference>
<gene>
    <name evidence="6" type="primary">mtnB</name>
    <name evidence="8" type="ORF">ACELLULO517_02785</name>
</gene>
<dbReference type="HAMAP" id="MF_01677">
    <property type="entry name" value="Salvage_MtnB"/>
    <property type="match status" value="1"/>
</dbReference>
<dbReference type="Gene3D" id="3.40.225.10">
    <property type="entry name" value="Class II aldolase/adducin N-terminal domain"/>
    <property type="match status" value="1"/>
</dbReference>
<evidence type="ECO:0000256" key="5">
    <source>
        <dbReference type="ARBA" id="ARBA00023239"/>
    </source>
</evidence>
<comment type="cofactor">
    <cofactor evidence="6">
        <name>Zn(2+)</name>
        <dbReference type="ChEBI" id="CHEBI:29105"/>
    </cofactor>
    <text evidence="6">Binds 1 zinc ion per subunit.</text>
</comment>
<evidence type="ECO:0000256" key="1">
    <source>
        <dbReference type="ARBA" id="ARBA00022605"/>
    </source>
</evidence>
<dbReference type="PANTHER" id="PTHR22789">
    <property type="entry name" value="FUCULOSE PHOSPHATE ALDOLASE"/>
    <property type="match status" value="1"/>
</dbReference>
<dbReference type="InterPro" id="IPR036409">
    <property type="entry name" value="Aldolase_II/adducin_N_sf"/>
</dbReference>
<keyword evidence="5 6" id="KW-0456">Lyase</keyword>
<sequence>MADGLAAGGIAPSAVAESATGSVPLRLAEKLVAAGQRMDRRGWVPATSGNLSARLPGERIAITRSGVHKGFLETSDIIEVDLSGRSLTPGMKPSAETLLHCQIYALWPEIGSVLHGHSVPATALTMALPGSPAIHLEGYEILKAWSDVVSTHDVSMALPIIDNDQDMPRLAARLQPLLEQGRAPIGYVLRGHGIYVWGSDVNAALYRLEALEFLLATEIERRKLV</sequence>
<evidence type="ECO:0000256" key="2">
    <source>
        <dbReference type="ARBA" id="ARBA00022723"/>
    </source>
</evidence>
<dbReference type="InterPro" id="IPR017714">
    <property type="entry name" value="MethylthioRu-1-P_deHdtase_MtnB"/>
</dbReference>
<evidence type="ECO:0000256" key="4">
    <source>
        <dbReference type="ARBA" id="ARBA00023167"/>
    </source>
</evidence>
<evidence type="ECO:0000313" key="8">
    <source>
        <dbReference type="EMBL" id="MCB8879146.1"/>
    </source>
</evidence>
<evidence type="ECO:0000313" key="9">
    <source>
        <dbReference type="Proteomes" id="UP000721844"/>
    </source>
</evidence>
<dbReference type="EC" id="4.2.1.109" evidence="6"/>
<feature type="domain" description="Class II aldolase/adducin N-terminal" evidence="7">
    <location>
        <begin position="29"/>
        <end position="219"/>
    </location>
</feature>
<comment type="function">
    <text evidence="6">Catalyzes the dehydration of methylthioribulose-1-phosphate (MTRu-1-P) into 2,3-diketo-5-methylthiopentyl-1-phosphate (DK-MTP-1-P).</text>
</comment>
<dbReference type="Proteomes" id="UP000721844">
    <property type="component" value="Unassembled WGS sequence"/>
</dbReference>
<reference evidence="8 9" key="1">
    <citation type="journal article" date="2021" name="Microorganisms">
        <title>Acidisoma silvae sp. nov. and Acidisomacellulosilytica sp. nov., Two Acidophilic Bacteria Isolated from Decaying Wood, Hydrolyzing Cellulose and Producing Poly-3-hydroxybutyrate.</title>
        <authorList>
            <person name="Mieszkin S."/>
            <person name="Pouder E."/>
            <person name="Uroz S."/>
            <person name="Simon-Colin C."/>
            <person name="Alain K."/>
        </authorList>
    </citation>
    <scope>NUCLEOTIDE SEQUENCE [LARGE SCALE GENOMIC DNA]</scope>
    <source>
        <strain evidence="8 9">HW T5.17</strain>
    </source>
</reference>
<dbReference type="GO" id="GO:0016832">
    <property type="term" value="F:aldehyde-lyase activity"/>
    <property type="evidence" value="ECO:0007669"/>
    <property type="project" value="TreeGrafter"/>
</dbReference>
<proteinExistence type="inferred from homology"/>
<feature type="binding site" evidence="6">
    <location>
        <position position="117"/>
    </location>
    <ligand>
        <name>Zn(2+)</name>
        <dbReference type="ChEBI" id="CHEBI:29105"/>
    </ligand>
</feature>
<comment type="catalytic activity">
    <reaction evidence="6">
        <text>5-(methylsulfanyl)-D-ribulose 1-phosphate = 5-methylsulfanyl-2,3-dioxopentyl phosphate + H2O</text>
        <dbReference type="Rhea" id="RHEA:15549"/>
        <dbReference type="ChEBI" id="CHEBI:15377"/>
        <dbReference type="ChEBI" id="CHEBI:58548"/>
        <dbReference type="ChEBI" id="CHEBI:58828"/>
        <dbReference type="EC" id="4.2.1.109"/>
    </reaction>
</comment>
<dbReference type="GO" id="GO:0008270">
    <property type="term" value="F:zinc ion binding"/>
    <property type="evidence" value="ECO:0007669"/>
    <property type="project" value="UniProtKB-UniRule"/>
</dbReference>
<comment type="similarity">
    <text evidence="6">Belongs to the aldolase class II family. MtnB subfamily.</text>
</comment>
<comment type="caution">
    <text evidence="8">The sequence shown here is derived from an EMBL/GenBank/DDBJ whole genome shotgun (WGS) entry which is preliminary data.</text>
</comment>
<feature type="binding site" evidence="6">
    <location>
        <position position="115"/>
    </location>
    <ligand>
        <name>Zn(2+)</name>
        <dbReference type="ChEBI" id="CHEBI:29105"/>
    </ligand>
</feature>
<dbReference type="AlphaFoldDB" id="A0A963YYE9"/>
<accession>A0A963YYE9</accession>
<dbReference type="NCBIfam" id="TIGR03328">
    <property type="entry name" value="salvage_mtnB"/>
    <property type="match status" value="1"/>
</dbReference>